<dbReference type="InterPro" id="IPR006221">
    <property type="entry name" value="TrpG/PapA_dom"/>
</dbReference>
<reference evidence="4" key="1">
    <citation type="journal article" date="2019" name="Int. J. Syst. Evol. Microbiol.">
        <title>The Global Catalogue of Microorganisms (GCM) 10K type strain sequencing project: providing services to taxonomists for standard genome sequencing and annotation.</title>
        <authorList>
            <consortium name="The Broad Institute Genomics Platform"/>
            <consortium name="The Broad Institute Genome Sequencing Center for Infectious Disease"/>
            <person name="Wu L."/>
            <person name="Ma J."/>
        </authorList>
    </citation>
    <scope>NUCLEOTIDE SEQUENCE [LARGE SCALE GENOMIC DNA]</scope>
    <source>
        <strain evidence="4">JCM 30531</strain>
    </source>
</reference>
<evidence type="ECO:0000256" key="1">
    <source>
        <dbReference type="ARBA" id="ARBA00022962"/>
    </source>
</evidence>
<dbReference type="PRINTS" id="PR00097">
    <property type="entry name" value="ANTSNTHASEII"/>
</dbReference>
<organism evidence="3 4">
    <name type="scientific">Porphyromonas pasteri</name>
    <dbReference type="NCBI Taxonomy" id="1583331"/>
    <lineage>
        <taxon>Bacteria</taxon>
        <taxon>Pseudomonadati</taxon>
        <taxon>Bacteroidota</taxon>
        <taxon>Bacteroidia</taxon>
        <taxon>Bacteroidales</taxon>
        <taxon>Porphyromonadaceae</taxon>
        <taxon>Porphyromonas</taxon>
    </lineage>
</organism>
<name>A0ABQ2H5Q4_9PORP</name>
<sequence>MGSTVHLLVIDNRDSFVYNVVELLRSLPELTFEVIPEGELELSSLPEHDGLILSPGPGVPSEFPRMQALIRAEAGVKPILGICLGHQALAEHYGATLVQLPAPRHGHASALEVIDPTDSLVGAIPTGSLVGRYHSWAVDEASLPTCLVPTAYCADAGEGRVLMAMRHRTEPVWSVQFHPESMISEHGRAYLLAFATAVRAWRR</sequence>
<dbReference type="RefSeq" id="WP_188807098.1">
    <property type="nucleotide sequence ID" value="NZ_BMPU01000001.1"/>
</dbReference>
<dbReference type="InterPro" id="IPR050472">
    <property type="entry name" value="Anth_synth/Amidotransfase"/>
</dbReference>
<dbReference type="InterPro" id="IPR017926">
    <property type="entry name" value="GATASE"/>
</dbReference>
<dbReference type="PANTHER" id="PTHR43418:SF4">
    <property type="entry name" value="MULTIFUNCTIONAL TRYPTOPHAN BIOSYNTHESIS PROTEIN"/>
    <property type="match status" value="1"/>
</dbReference>
<dbReference type="PRINTS" id="PR00096">
    <property type="entry name" value="GATASE"/>
</dbReference>
<accession>A0ABQ2H5Q4</accession>
<gene>
    <name evidence="3" type="ORF">GCM10007088_00540</name>
</gene>
<comment type="caution">
    <text evidence="3">The sequence shown here is derived from an EMBL/GenBank/DDBJ whole genome shotgun (WGS) entry which is preliminary data.</text>
</comment>
<evidence type="ECO:0000313" key="4">
    <source>
        <dbReference type="Proteomes" id="UP000653477"/>
    </source>
</evidence>
<evidence type="ECO:0000313" key="3">
    <source>
        <dbReference type="EMBL" id="GGM45586.1"/>
    </source>
</evidence>
<keyword evidence="1" id="KW-0315">Glutamine amidotransferase</keyword>
<dbReference type="CDD" id="cd01743">
    <property type="entry name" value="GATase1_Anthranilate_Synthase"/>
    <property type="match status" value="1"/>
</dbReference>
<dbReference type="EMBL" id="BMPU01000001">
    <property type="protein sequence ID" value="GGM45586.1"/>
    <property type="molecule type" value="Genomic_DNA"/>
</dbReference>
<dbReference type="Pfam" id="PF00117">
    <property type="entry name" value="GATase"/>
    <property type="match status" value="1"/>
</dbReference>
<dbReference type="Proteomes" id="UP000653477">
    <property type="component" value="Unassembled WGS sequence"/>
</dbReference>
<dbReference type="PRINTS" id="PR00099">
    <property type="entry name" value="CPSGATASE"/>
</dbReference>
<dbReference type="PROSITE" id="PS51273">
    <property type="entry name" value="GATASE_TYPE_1"/>
    <property type="match status" value="1"/>
</dbReference>
<dbReference type="PANTHER" id="PTHR43418">
    <property type="entry name" value="MULTIFUNCTIONAL TRYPTOPHAN BIOSYNTHESIS PROTEIN-RELATED"/>
    <property type="match status" value="1"/>
</dbReference>
<evidence type="ECO:0000259" key="2">
    <source>
        <dbReference type="Pfam" id="PF00117"/>
    </source>
</evidence>
<dbReference type="InterPro" id="IPR029062">
    <property type="entry name" value="Class_I_gatase-like"/>
</dbReference>
<dbReference type="Gene3D" id="3.40.50.880">
    <property type="match status" value="1"/>
</dbReference>
<keyword evidence="4" id="KW-1185">Reference proteome</keyword>
<protein>
    <submittedName>
        <fullName evidence="3">Anthranilate synthase component II</fullName>
    </submittedName>
</protein>
<dbReference type="SUPFAM" id="SSF52317">
    <property type="entry name" value="Class I glutamine amidotransferase-like"/>
    <property type="match status" value="1"/>
</dbReference>
<dbReference type="NCBIfam" id="TIGR00566">
    <property type="entry name" value="trpG_papA"/>
    <property type="match status" value="1"/>
</dbReference>
<feature type="domain" description="Glutamine amidotransferase" evidence="2">
    <location>
        <begin position="8"/>
        <end position="194"/>
    </location>
</feature>
<proteinExistence type="predicted"/>